<dbReference type="PANTHER" id="PTHR10146">
    <property type="entry name" value="PROLINE SYNTHETASE CO-TRANSCRIBED BACTERIAL HOMOLOG PROTEIN"/>
    <property type="match status" value="1"/>
</dbReference>
<dbReference type="InterPro" id="IPR011078">
    <property type="entry name" value="PyrdxlP_homeostasis"/>
</dbReference>
<evidence type="ECO:0000256" key="4">
    <source>
        <dbReference type="RuleBase" id="RU004514"/>
    </source>
</evidence>
<dbReference type="EMBL" id="CBLY010000006">
    <property type="protein sequence ID" value="CDG34384.1"/>
    <property type="molecule type" value="Genomic_DNA"/>
</dbReference>
<sequence>MVFTRPLDPPRQRGCNPSIMTDHTIAHALEGIQTRISAACQRAARPAEAVSLVAVSKFHPQSAVQQALEAGQRIFGENRVQEAAAKFPALREKWPDLRLHLIGTLQSNKATEACALADVIESLDRPSLSTALEKASQKTGRLPELFVQVNIGDEPQKSGIATSEADRFIEDALRRFGQHVKGLMAIPPADEDPRPFFHRLAEMNRRHGLPALSMGMSADFETAIAEGATLVRVGTAIFGDRPAP</sequence>
<evidence type="ECO:0000256" key="2">
    <source>
        <dbReference type="HAMAP-Rule" id="MF_02087"/>
    </source>
</evidence>
<evidence type="ECO:0000313" key="6">
    <source>
        <dbReference type="EMBL" id="CDG34384.1"/>
    </source>
</evidence>
<proteinExistence type="inferred from homology"/>
<dbReference type="CDD" id="cd00635">
    <property type="entry name" value="PLPDE_III_YBL036c_like"/>
    <property type="match status" value="1"/>
</dbReference>
<dbReference type="AlphaFoldDB" id="A0A7U7J1G9"/>
<dbReference type="HAMAP" id="MF_02087">
    <property type="entry name" value="PLP_homeostasis"/>
    <property type="match status" value="1"/>
</dbReference>
<dbReference type="InterPro" id="IPR001608">
    <property type="entry name" value="Ala_racemase_N"/>
</dbReference>
<feature type="domain" description="Alanine racemase N-terminal" evidence="5">
    <location>
        <begin position="35"/>
        <end position="242"/>
    </location>
</feature>
<protein>
    <recommendedName>
        <fullName evidence="2">Pyridoxal phosphate homeostasis protein</fullName>
        <shortName evidence="2">PLP homeostasis protein</shortName>
    </recommendedName>
</protein>
<reference evidence="6 7" key="2">
    <citation type="journal article" date="2014" name="PLoS ONE">
        <title>Evolution of mitochondria reconstructed from the energy metabolism of living bacteria.</title>
        <authorList>
            <person name="Degli Esposti M."/>
            <person name="Chouaia B."/>
            <person name="Comandatore F."/>
            <person name="Crotti E."/>
            <person name="Sassera D."/>
            <person name="Lievens P.M."/>
            <person name="Daffonchio D."/>
            <person name="Bandi C."/>
        </authorList>
    </citation>
    <scope>NUCLEOTIDE SEQUENCE [LARGE SCALE GENOMIC DNA]</scope>
    <source>
        <strain evidence="7">AM169</strain>
    </source>
</reference>
<dbReference type="GO" id="GO:0030170">
    <property type="term" value="F:pyridoxal phosphate binding"/>
    <property type="evidence" value="ECO:0007669"/>
    <property type="project" value="UniProtKB-UniRule"/>
</dbReference>
<dbReference type="PIRSF" id="PIRSF004848">
    <property type="entry name" value="YBL036c_PLPDEIII"/>
    <property type="match status" value="1"/>
</dbReference>
<reference evidence="6 7" key="1">
    <citation type="journal article" date="2014" name="Genome Biol. Evol.">
        <title>Acetic acid bacteria genomes reveal functional traits for adaptation to life in insect guts.</title>
        <authorList>
            <person name="Chouaia B."/>
            <person name="Gaiarsa S."/>
            <person name="Crotti E."/>
            <person name="Comandatore F."/>
            <person name="Degli Esposti M."/>
            <person name="Ricci I."/>
            <person name="Alma A."/>
            <person name="Favia G."/>
            <person name="Bandi C."/>
            <person name="Daffonchio D."/>
        </authorList>
    </citation>
    <scope>NUCLEOTIDE SEQUENCE [LARGE SCALE GENOMIC DNA]</scope>
    <source>
        <strain evidence="7">AM169</strain>
    </source>
</reference>
<accession>A0A7U7J1G9</accession>
<comment type="caution">
    <text evidence="6">The sequence shown here is derived from an EMBL/GenBank/DDBJ whole genome shotgun (WGS) entry which is preliminary data.</text>
</comment>
<dbReference type="Proteomes" id="UP000027590">
    <property type="component" value="Unassembled WGS sequence"/>
</dbReference>
<dbReference type="Pfam" id="PF01168">
    <property type="entry name" value="Ala_racemase_N"/>
    <property type="match status" value="1"/>
</dbReference>
<dbReference type="InterPro" id="IPR029066">
    <property type="entry name" value="PLP-binding_barrel"/>
</dbReference>
<comment type="function">
    <text evidence="2">Pyridoxal 5'-phosphate (PLP)-binding protein, which is involved in PLP homeostasis.</text>
</comment>
<comment type="cofactor">
    <cofactor evidence="3">
        <name>pyridoxal 5'-phosphate</name>
        <dbReference type="ChEBI" id="CHEBI:597326"/>
    </cofactor>
</comment>
<dbReference type="FunFam" id="3.20.20.10:FF:000018">
    <property type="entry name" value="Pyridoxal phosphate homeostasis protein"/>
    <property type="match status" value="1"/>
</dbReference>
<feature type="modified residue" description="N6-(pyridoxal phosphate)lysine" evidence="2 3">
    <location>
        <position position="57"/>
    </location>
</feature>
<organism evidence="6 7">
    <name type="scientific">Parasaccharibacter apium</name>
    <dbReference type="NCBI Taxonomy" id="1510841"/>
    <lineage>
        <taxon>Bacteria</taxon>
        <taxon>Pseudomonadati</taxon>
        <taxon>Pseudomonadota</taxon>
        <taxon>Alphaproteobacteria</taxon>
        <taxon>Acetobacterales</taxon>
        <taxon>Acetobacteraceae</taxon>
        <taxon>Parasaccharibacter</taxon>
    </lineage>
</organism>
<dbReference type="PANTHER" id="PTHR10146:SF14">
    <property type="entry name" value="PYRIDOXAL PHOSPHATE HOMEOSTASIS PROTEIN"/>
    <property type="match status" value="1"/>
</dbReference>
<evidence type="ECO:0000313" key="7">
    <source>
        <dbReference type="Proteomes" id="UP000027590"/>
    </source>
</evidence>
<evidence type="ECO:0000256" key="1">
    <source>
        <dbReference type="ARBA" id="ARBA00022898"/>
    </source>
</evidence>
<dbReference type="Gene3D" id="3.20.20.10">
    <property type="entry name" value="Alanine racemase"/>
    <property type="match status" value="1"/>
</dbReference>
<evidence type="ECO:0000259" key="5">
    <source>
        <dbReference type="Pfam" id="PF01168"/>
    </source>
</evidence>
<name>A0A7U7J1G9_9PROT</name>
<evidence type="ECO:0000256" key="3">
    <source>
        <dbReference type="PIRSR" id="PIRSR004848-1"/>
    </source>
</evidence>
<comment type="similarity">
    <text evidence="2 4">Belongs to the pyridoxal phosphate-binding protein YggS/PROSC family.</text>
</comment>
<dbReference type="SUPFAM" id="SSF51419">
    <property type="entry name" value="PLP-binding barrel"/>
    <property type="match status" value="1"/>
</dbReference>
<gene>
    <name evidence="6" type="ORF">SACS_1646</name>
</gene>
<dbReference type="NCBIfam" id="TIGR00044">
    <property type="entry name" value="YggS family pyridoxal phosphate-dependent enzyme"/>
    <property type="match status" value="1"/>
</dbReference>
<keyword evidence="1 2" id="KW-0663">Pyridoxal phosphate</keyword>